<evidence type="ECO:0000256" key="1">
    <source>
        <dbReference type="SAM" id="MobiDB-lite"/>
    </source>
</evidence>
<reference evidence="2 3" key="1">
    <citation type="submission" date="2016-07" db="EMBL/GenBank/DDBJ databases">
        <title>Pervasive Adenine N6-methylation of Active Genes in Fungi.</title>
        <authorList>
            <consortium name="DOE Joint Genome Institute"/>
            <person name="Mondo S.J."/>
            <person name="Dannebaum R.O."/>
            <person name="Kuo R.C."/>
            <person name="Labutti K."/>
            <person name="Haridas S."/>
            <person name="Kuo A."/>
            <person name="Salamov A."/>
            <person name="Ahrendt S.R."/>
            <person name="Lipzen A."/>
            <person name="Sullivan W."/>
            <person name="Andreopoulos W.B."/>
            <person name="Clum A."/>
            <person name="Lindquist E."/>
            <person name="Daum C."/>
            <person name="Ramamoorthy G.K."/>
            <person name="Gryganskyi A."/>
            <person name="Culley D."/>
            <person name="Magnuson J.K."/>
            <person name="James T.Y."/>
            <person name="O'Malley M.A."/>
            <person name="Stajich J.E."/>
            <person name="Spatafora J.W."/>
            <person name="Visel A."/>
            <person name="Grigoriev I.V."/>
        </authorList>
    </citation>
    <scope>NUCLEOTIDE SEQUENCE [LARGE SCALE GENOMIC DNA]</scope>
    <source>
        <strain evidence="2 3">PL171</strain>
    </source>
</reference>
<sequence>MPIVSSARPAGALVTRTSSLPRYMGIPTPGTFTQITGFDPEQLATATRMLRDEGYFEQENQAETASTNKARSGISWNCAWPMHGKALDAAAVGALSDLGLLAACVAAIGSQLPSNLSLQLVLPVLPEPLGIHLGWPSIDAVVDRITSNTSNAQFVLDPHRGLDYRAVWEIKKRWPRLDLHLDCTLDQSVQLADLERHRDAGGMNGVVIGRAVTRDPLVLGELAAGLGLLGKGMVDVDEIIHNYAVYADVVQDLYGYPYPIHDLLIPLAHVLRGAQGKAFRSALLQPNYPCDDSQNIHARSSSSTFSQPPISESTPGSPERRSVGPMYHLIMAQVDQARGASLAGKVRSKFGLPWAGLRAGGMS</sequence>
<dbReference type="InterPro" id="IPR013785">
    <property type="entry name" value="Aldolase_TIM"/>
</dbReference>
<dbReference type="Gene3D" id="3.20.20.70">
    <property type="entry name" value="Aldolase class I"/>
    <property type="match status" value="1"/>
</dbReference>
<evidence type="ECO:0000313" key="3">
    <source>
        <dbReference type="Proteomes" id="UP000193411"/>
    </source>
</evidence>
<proteinExistence type="predicted"/>
<dbReference type="EMBL" id="MCFL01000037">
    <property type="protein sequence ID" value="ORZ33207.1"/>
    <property type="molecule type" value="Genomic_DNA"/>
</dbReference>
<evidence type="ECO:0000313" key="2">
    <source>
        <dbReference type="EMBL" id="ORZ33207.1"/>
    </source>
</evidence>
<accession>A0A1Y2HF42</accession>
<dbReference type="OrthoDB" id="10262250at2759"/>
<dbReference type="AlphaFoldDB" id="A0A1Y2HF42"/>
<feature type="non-terminal residue" evidence="2">
    <location>
        <position position="363"/>
    </location>
</feature>
<dbReference type="SUPFAM" id="SSF51395">
    <property type="entry name" value="FMN-linked oxidoreductases"/>
    <property type="match status" value="1"/>
</dbReference>
<comment type="caution">
    <text evidence="2">The sequence shown here is derived from an EMBL/GenBank/DDBJ whole genome shotgun (WGS) entry which is preliminary data.</text>
</comment>
<keyword evidence="3" id="KW-1185">Reference proteome</keyword>
<organism evidence="2 3">
    <name type="scientific">Catenaria anguillulae PL171</name>
    <dbReference type="NCBI Taxonomy" id="765915"/>
    <lineage>
        <taxon>Eukaryota</taxon>
        <taxon>Fungi</taxon>
        <taxon>Fungi incertae sedis</taxon>
        <taxon>Blastocladiomycota</taxon>
        <taxon>Blastocladiomycetes</taxon>
        <taxon>Blastocladiales</taxon>
        <taxon>Catenariaceae</taxon>
        <taxon>Catenaria</taxon>
    </lineage>
</organism>
<name>A0A1Y2HF42_9FUNG</name>
<gene>
    <name evidence="2" type="ORF">BCR44DRAFT_44233</name>
</gene>
<feature type="region of interest" description="Disordered" evidence="1">
    <location>
        <begin position="293"/>
        <end position="322"/>
    </location>
</feature>
<dbReference type="Proteomes" id="UP000193411">
    <property type="component" value="Unassembled WGS sequence"/>
</dbReference>
<feature type="compositionally biased region" description="Low complexity" evidence="1">
    <location>
        <begin position="300"/>
        <end position="313"/>
    </location>
</feature>
<protein>
    <submittedName>
        <fullName evidence="2">Uncharacterized protein</fullName>
    </submittedName>
</protein>